<evidence type="ECO:0000313" key="4">
    <source>
        <dbReference type="EMBL" id="MCT7375929.1"/>
    </source>
</evidence>
<organism evidence="4 5">
    <name type="scientific">Chelativorans salis</name>
    <dbReference type="NCBI Taxonomy" id="2978478"/>
    <lineage>
        <taxon>Bacteria</taxon>
        <taxon>Pseudomonadati</taxon>
        <taxon>Pseudomonadota</taxon>
        <taxon>Alphaproteobacteria</taxon>
        <taxon>Hyphomicrobiales</taxon>
        <taxon>Phyllobacteriaceae</taxon>
        <taxon>Chelativorans</taxon>
    </lineage>
</organism>
<dbReference type="PANTHER" id="PTHR47637">
    <property type="entry name" value="CHAPERONE SURA"/>
    <property type="match status" value="1"/>
</dbReference>
<name>A0ABT2LPE2_9HYPH</name>
<evidence type="ECO:0000259" key="3">
    <source>
        <dbReference type="Pfam" id="PF09312"/>
    </source>
</evidence>
<keyword evidence="2" id="KW-0413">Isomerase</keyword>
<dbReference type="InterPro" id="IPR015391">
    <property type="entry name" value="SurA_N"/>
</dbReference>
<feature type="domain" description="SurA N-terminal" evidence="3">
    <location>
        <begin position="14"/>
        <end position="113"/>
    </location>
</feature>
<dbReference type="Proteomes" id="UP001320831">
    <property type="component" value="Unassembled WGS sequence"/>
</dbReference>
<dbReference type="Pfam" id="PF09312">
    <property type="entry name" value="SurA_N"/>
    <property type="match status" value="1"/>
</dbReference>
<keyword evidence="2" id="KW-0697">Rotamase</keyword>
<evidence type="ECO:0000256" key="1">
    <source>
        <dbReference type="ARBA" id="ARBA00022729"/>
    </source>
</evidence>
<dbReference type="EMBL" id="JAOCZP010000003">
    <property type="protein sequence ID" value="MCT7375929.1"/>
    <property type="molecule type" value="Genomic_DNA"/>
</dbReference>
<dbReference type="RefSeq" id="WP_260903254.1">
    <property type="nucleotide sequence ID" value="NZ_JAOCZP010000003.1"/>
</dbReference>
<dbReference type="InterPro" id="IPR050280">
    <property type="entry name" value="OMP_Chaperone_SurA"/>
</dbReference>
<proteinExistence type="predicted"/>
<accession>A0ABT2LPE2</accession>
<protein>
    <submittedName>
        <fullName evidence="4">SurA N-terminal domain-containing protein</fullName>
    </submittedName>
</protein>
<dbReference type="PANTHER" id="PTHR47637:SF1">
    <property type="entry name" value="CHAPERONE SURA"/>
    <property type="match status" value="1"/>
</dbReference>
<evidence type="ECO:0000313" key="5">
    <source>
        <dbReference type="Proteomes" id="UP001320831"/>
    </source>
</evidence>
<keyword evidence="1" id="KW-0732">Signal</keyword>
<gene>
    <name evidence="4" type="ORF">N5A92_12895</name>
</gene>
<reference evidence="4 5" key="1">
    <citation type="submission" date="2022-09" db="EMBL/GenBank/DDBJ databases">
        <title>Chelativorans salina sp. nov., a novel slightly halophilic bacterium isolated from a saline lake sediment enrichment.</title>
        <authorList>
            <person name="Gao L."/>
            <person name="Fang B.-Z."/>
            <person name="Li W.-J."/>
        </authorList>
    </citation>
    <scope>NUCLEOTIDE SEQUENCE [LARGE SCALE GENOMIC DNA]</scope>
    <source>
        <strain evidence="4 5">EGI FJ00035</strain>
    </source>
</reference>
<dbReference type="Gene3D" id="1.10.4030.10">
    <property type="entry name" value="Porin chaperone SurA, peptide-binding domain"/>
    <property type="match status" value="1"/>
</dbReference>
<keyword evidence="5" id="KW-1185">Reference proteome</keyword>
<dbReference type="SUPFAM" id="SSF109998">
    <property type="entry name" value="Triger factor/SurA peptide-binding domain-like"/>
    <property type="match status" value="1"/>
</dbReference>
<dbReference type="InterPro" id="IPR027304">
    <property type="entry name" value="Trigger_fact/SurA_dom_sf"/>
</dbReference>
<comment type="caution">
    <text evidence="4">The sequence shown here is derived from an EMBL/GenBank/DDBJ whole genome shotgun (WGS) entry which is preliminary data.</text>
</comment>
<sequence>MAPTTPAMAAEIRYVVNDKAVTSYDIQRRVALLQLMRRNGNLNELAAQEMIDQTLRQQEIERARVPVTDEMVNQSYANFASSNNLSQAQLDQILAQSGVTKEHFKEFMRTQIGWGRLLQARQRSGGSLSEQEVVHRMLQQGGQKPTATEYMLQRVIFVIPSAERSQLLAKRKREAQAMRDRFQSCDTTVQFAKGLIDVTVQDMGRVLAPELPGDWKEQVQSTSPGNATPVRETERGVEFIGVCSAREVSDDHVAQMVFQSEEQSDGTVQQLSEELMTELREKARIAKR</sequence>
<evidence type="ECO:0000256" key="2">
    <source>
        <dbReference type="ARBA" id="ARBA00023110"/>
    </source>
</evidence>